<feature type="compositionally biased region" description="Basic and acidic residues" evidence="1">
    <location>
        <begin position="64"/>
        <end position="81"/>
    </location>
</feature>
<accession>A0A182JFN6</accession>
<dbReference type="VEuPathDB" id="VectorBase:AATE017193"/>
<dbReference type="AlphaFoldDB" id="A0A182JFN6"/>
<dbReference type="EnsemblMetazoa" id="AATE017193-RA">
    <property type="protein sequence ID" value="AATE017193-PA.1"/>
    <property type="gene ID" value="AATE017193"/>
</dbReference>
<evidence type="ECO:0000256" key="1">
    <source>
        <dbReference type="SAM" id="MobiDB-lite"/>
    </source>
</evidence>
<feature type="region of interest" description="Disordered" evidence="1">
    <location>
        <begin position="52"/>
        <end position="81"/>
    </location>
</feature>
<protein>
    <submittedName>
        <fullName evidence="2">Uncharacterized protein</fullName>
    </submittedName>
</protein>
<sequence length="615" mass="67431">MLKPGAQLGRGASECGGIDVLQHVHQLGARQLVRLGHTDQLRLPAGQCHRIVHRKTPDGQRTSTHKDGPVEQTPAERTHHVQLDRGTTGTLAEQRHRTRIAPERANVSLDPAERQHLIVHAGVTRCRRVTGREEPEHSQTVLDRHEDHALRGQDTLGTVQPGIGGAEEVAATVDKHHHRKMLGGIVLRTLTLKRSFPVGGFAYGIPTNASNRRLFTSAIRNPSRQPSSMQTRLCVCWATATSDGPEQAIRKTPSDNSDRIVTLLDHILNSNCPAIDRCRLGEAEARTSRAADNLFEGGWCLRPVYPANSSIALLESNDEDDLIEDETEEDVDELKDDETTLLLLTELTSDEDESSDEASAPPSDTVSVTLRSDANADSDFSCFLVIELADSSTIDFSLAEPKLFDCVTLFSDTPSAVRSTTTSFEMTGVDVSVSVISVLHLAKVPRQSFNKKTPKNLLAISISQHGRVKMKSMSINLPREFRITCAQMDTVWALRTERQKASNKTADTFNFLDQRWLAVAFEFGPMLSNLSIGCKPTPTGMPGLGAVDTRAPTFHLSAAWYRCAGRFAAYGFCGFCAAWRRKSDRMTAVTTEPTSSITAIVTLATMSPFVLSSSE</sequence>
<reference evidence="2" key="1">
    <citation type="submission" date="2022-08" db="UniProtKB">
        <authorList>
            <consortium name="EnsemblMetazoa"/>
        </authorList>
    </citation>
    <scope>IDENTIFICATION</scope>
    <source>
        <strain evidence="2">EBRO</strain>
    </source>
</reference>
<name>A0A182JFN6_ANOAO</name>
<organism evidence="2">
    <name type="scientific">Anopheles atroparvus</name>
    <name type="common">European mosquito</name>
    <dbReference type="NCBI Taxonomy" id="41427"/>
    <lineage>
        <taxon>Eukaryota</taxon>
        <taxon>Metazoa</taxon>
        <taxon>Ecdysozoa</taxon>
        <taxon>Arthropoda</taxon>
        <taxon>Hexapoda</taxon>
        <taxon>Insecta</taxon>
        <taxon>Pterygota</taxon>
        <taxon>Neoptera</taxon>
        <taxon>Endopterygota</taxon>
        <taxon>Diptera</taxon>
        <taxon>Nematocera</taxon>
        <taxon>Culicoidea</taxon>
        <taxon>Culicidae</taxon>
        <taxon>Anophelinae</taxon>
        <taxon>Anopheles</taxon>
    </lineage>
</organism>
<evidence type="ECO:0000313" key="2">
    <source>
        <dbReference type="EnsemblMetazoa" id="AATE017193-PA.1"/>
    </source>
</evidence>
<proteinExistence type="predicted"/>
<feature type="region of interest" description="Disordered" evidence="1">
    <location>
        <begin position="347"/>
        <end position="367"/>
    </location>
</feature>